<dbReference type="RefSeq" id="WP_222427159.1">
    <property type="nucleotide sequence ID" value="NZ_LR213926.1"/>
</dbReference>
<feature type="compositionally biased region" description="Polar residues" evidence="1">
    <location>
        <begin position="15"/>
        <end position="29"/>
    </location>
</feature>
<dbReference type="InterPro" id="IPR016084">
    <property type="entry name" value="Haem_Oase-like_multi-hlx"/>
</dbReference>
<proteinExistence type="predicted"/>
<dbReference type="EMBL" id="CAACVJ010000085">
    <property type="protein sequence ID" value="VEP12982.1"/>
    <property type="molecule type" value="Genomic_DNA"/>
</dbReference>
<evidence type="ECO:0000313" key="3">
    <source>
        <dbReference type="Proteomes" id="UP000320055"/>
    </source>
</evidence>
<dbReference type="SUPFAM" id="SSF48613">
    <property type="entry name" value="Heme oxygenase-like"/>
    <property type="match status" value="1"/>
</dbReference>
<dbReference type="Proteomes" id="UP000320055">
    <property type="component" value="Unassembled WGS sequence"/>
</dbReference>
<feature type="region of interest" description="Disordered" evidence="1">
    <location>
        <begin position="1"/>
        <end position="29"/>
    </location>
</feature>
<organism evidence="2 3">
    <name type="scientific">Hyella patelloides LEGE 07179</name>
    <dbReference type="NCBI Taxonomy" id="945734"/>
    <lineage>
        <taxon>Bacteria</taxon>
        <taxon>Bacillati</taxon>
        <taxon>Cyanobacteriota</taxon>
        <taxon>Cyanophyceae</taxon>
        <taxon>Pleurocapsales</taxon>
        <taxon>Hyellaceae</taxon>
        <taxon>Hyella</taxon>
    </lineage>
</organism>
<dbReference type="AlphaFoldDB" id="A0A563VNJ6"/>
<protein>
    <submittedName>
        <fullName evidence="2">Uncharacterized protein</fullName>
    </submittedName>
</protein>
<name>A0A563VNJ6_9CYAN</name>
<keyword evidence="3" id="KW-1185">Reference proteome</keyword>
<evidence type="ECO:0000256" key="1">
    <source>
        <dbReference type="SAM" id="MobiDB-lite"/>
    </source>
</evidence>
<gene>
    <name evidence="2" type="ORF">H1P_1750007</name>
</gene>
<sequence>MKVSATESKKDGISISVSTEPSNTNTCKGSSHATCYTQVSPPLNQVLREQPVTDSSVVDSVRLNQNQIIMATADRVWVYSPDSGNHNNFLPQPSTSNSNIGNIEATKKLLDTAIILGKRAASVERRLPDLNLTTWIWSLVSQYHTTQPTPQLMKEAAQRFEVKGRHCLAEWAEEKALEETGHDRLALLDIQSLGYQAQAVVNTFMPPSAKVLVDYFIRSVQTSDPIRVVGYSYTLERIALAVQEKHIQAIEAIIPSGINATRCLRVHSSIGSDVEHVAENLEIIAASTPAERNDIAIACYETAKRYFSIRENDYPSTTEQQQKLEAFKY</sequence>
<reference evidence="2 3" key="1">
    <citation type="submission" date="2019-01" db="EMBL/GenBank/DDBJ databases">
        <authorList>
            <person name="Brito A."/>
        </authorList>
    </citation>
    <scope>NUCLEOTIDE SEQUENCE [LARGE SCALE GENOMIC DNA]</scope>
    <source>
        <strain evidence="2">1</strain>
    </source>
</reference>
<accession>A0A563VNJ6</accession>
<evidence type="ECO:0000313" key="2">
    <source>
        <dbReference type="EMBL" id="VEP12982.1"/>
    </source>
</evidence>
<dbReference type="Gene3D" id="1.20.910.10">
    <property type="entry name" value="Heme oxygenase-like"/>
    <property type="match status" value="1"/>
</dbReference>